<sequence>MFFSIQTARSALDEVSDSGSFVRPASTFRNSISRDPRSQFPTESGRYHLYISYACPWACRCLAFLKIKGLKKAITFTVGVTQLNRYGRKQRKVTSMEAGFFRLPIRRNQELNDPLCELASTNYSGRFTVPVLWDKKMKTIVNNESSEIIRMFNTQFNDIAENPALDYCVIALHVSKLGHVVILIGGEWRKFDNWSLRLAIRRRDYAKPGLSAWPSAGMFMQSLLLEVHGVNLLPERD</sequence>
<keyword evidence="2" id="KW-1185">Reference proteome</keyword>
<evidence type="ECO:0000313" key="1">
    <source>
        <dbReference type="EMBL" id="KAJ0076321.1"/>
    </source>
</evidence>
<evidence type="ECO:0000313" key="2">
    <source>
        <dbReference type="Proteomes" id="UP001164250"/>
    </source>
</evidence>
<comment type="caution">
    <text evidence="1">The sequence shown here is derived from an EMBL/GenBank/DDBJ whole genome shotgun (WGS) entry which is preliminary data.</text>
</comment>
<name>A0ACC0ZWE4_9ROSI</name>
<proteinExistence type="predicted"/>
<dbReference type="EMBL" id="CM047910">
    <property type="protein sequence ID" value="KAJ0076321.1"/>
    <property type="molecule type" value="Genomic_DNA"/>
</dbReference>
<accession>A0ACC0ZWE4</accession>
<dbReference type="Proteomes" id="UP001164250">
    <property type="component" value="Chromosome 15"/>
</dbReference>
<gene>
    <name evidence="1" type="ORF">Patl1_33848</name>
</gene>
<organism evidence="1 2">
    <name type="scientific">Pistacia atlantica</name>
    <dbReference type="NCBI Taxonomy" id="434234"/>
    <lineage>
        <taxon>Eukaryota</taxon>
        <taxon>Viridiplantae</taxon>
        <taxon>Streptophyta</taxon>
        <taxon>Embryophyta</taxon>
        <taxon>Tracheophyta</taxon>
        <taxon>Spermatophyta</taxon>
        <taxon>Magnoliopsida</taxon>
        <taxon>eudicotyledons</taxon>
        <taxon>Gunneridae</taxon>
        <taxon>Pentapetalae</taxon>
        <taxon>rosids</taxon>
        <taxon>malvids</taxon>
        <taxon>Sapindales</taxon>
        <taxon>Anacardiaceae</taxon>
        <taxon>Pistacia</taxon>
    </lineage>
</organism>
<protein>
    <submittedName>
        <fullName evidence="1">Uncharacterized protein</fullName>
    </submittedName>
</protein>
<reference evidence="2" key="1">
    <citation type="journal article" date="2023" name="G3 (Bethesda)">
        <title>Genome assembly and association tests identify interacting loci associated with vigor, precocity, and sex in interspecific pistachio rootstocks.</title>
        <authorList>
            <person name="Palmer W."/>
            <person name="Jacygrad E."/>
            <person name="Sagayaradj S."/>
            <person name="Cavanaugh K."/>
            <person name="Han R."/>
            <person name="Bertier L."/>
            <person name="Beede B."/>
            <person name="Kafkas S."/>
            <person name="Golino D."/>
            <person name="Preece J."/>
            <person name="Michelmore R."/>
        </authorList>
    </citation>
    <scope>NUCLEOTIDE SEQUENCE [LARGE SCALE GENOMIC DNA]</scope>
</reference>